<evidence type="ECO:0000313" key="1">
    <source>
        <dbReference type="Ensembl" id="ENSGMOP00000024266.1"/>
    </source>
</evidence>
<organism evidence="1 2">
    <name type="scientific">Gadus morhua</name>
    <name type="common">Atlantic cod</name>
    <dbReference type="NCBI Taxonomy" id="8049"/>
    <lineage>
        <taxon>Eukaryota</taxon>
        <taxon>Metazoa</taxon>
        <taxon>Chordata</taxon>
        <taxon>Craniata</taxon>
        <taxon>Vertebrata</taxon>
        <taxon>Euteleostomi</taxon>
        <taxon>Actinopterygii</taxon>
        <taxon>Neopterygii</taxon>
        <taxon>Teleostei</taxon>
        <taxon>Neoteleostei</taxon>
        <taxon>Acanthomorphata</taxon>
        <taxon>Zeiogadaria</taxon>
        <taxon>Gadariae</taxon>
        <taxon>Gadiformes</taxon>
        <taxon>Gadoidei</taxon>
        <taxon>Gadidae</taxon>
        <taxon>Gadus</taxon>
    </lineage>
</organism>
<sequence length="102" mass="11588">TGSRAGIIKRLEAFKVSGWFVCLPEVCSILWCCIKNELRHNFSRLRIYGLYIYPAKGIDAGGPTVELVPEGFGRPCCHLLGLMQRFNVNWTYERTGFMKGND</sequence>
<proteinExistence type="predicted"/>
<dbReference type="Proteomes" id="UP000694546">
    <property type="component" value="Chromosome 20"/>
</dbReference>
<evidence type="ECO:0000313" key="2">
    <source>
        <dbReference type="Proteomes" id="UP000694546"/>
    </source>
</evidence>
<keyword evidence="2" id="KW-1185">Reference proteome</keyword>
<protein>
    <submittedName>
        <fullName evidence="1">Uncharacterized protein</fullName>
    </submittedName>
</protein>
<accession>A0A8C5A146</accession>
<dbReference type="AlphaFoldDB" id="A0A8C5A146"/>
<name>A0A8C5A146_GADMO</name>
<reference evidence="1" key="2">
    <citation type="submission" date="2025-09" db="UniProtKB">
        <authorList>
            <consortium name="Ensembl"/>
        </authorList>
    </citation>
    <scope>IDENTIFICATION</scope>
</reference>
<dbReference type="Ensembl" id="ENSGMOT00000032809.1">
    <property type="protein sequence ID" value="ENSGMOP00000024266.1"/>
    <property type="gene ID" value="ENSGMOG00000024008.1"/>
</dbReference>
<reference evidence="1" key="1">
    <citation type="submission" date="2025-08" db="UniProtKB">
        <authorList>
            <consortium name="Ensembl"/>
        </authorList>
    </citation>
    <scope>IDENTIFICATION</scope>
</reference>